<accession>A0A2U1J442</accession>
<dbReference type="PANTHER" id="PTHR15492">
    <property type="entry name" value="CYCLIN D1-BINDING PROTEIN 1"/>
    <property type="match status" value="1"/>
</dbReference>
<proteinExistence type="predicted"/>
<name>A0A2U1J442_SMIAN</name>
<dbReference type="PANTHER" id="PTHR15492:SF1">
    <property type="entry name" value="CYCLIN-D1-BINDING PROTEIN 1"/>
    <property type="match status" value="1"/>
</dbReference>
<dbReference type="InterPro" id="IPR049317">
    <property type="entry name" value="GCIP-like_N"/>
</dbReference>
<comment type="caution">
    <text evidence="2">The sequence shown here is derived from an EMBL/GenBank/DDBJ whole genome shotgun (WGS) entry which is preliminary data.</text>
</comment>
<keyword evidence="3" id="KW-1185">Reference proteome</keyword>
<organism evidence="2 3">
    <name type="scientific">Smittium angustum</name>
    <dbReference type="NCBI Taxonomy" id="133377"/>
    <lineage>
        <taxon>Eukaryota</taxon>
        <taxon>Fungi</taxon>
        <taxon>Fungi incertae sedis</taxon>
        <taxon>Zoopagomycota</taxon>
        <taxon>Kickxellomycotina</taxon>
        <taxon>Harpellomycetes</taxon>
        <taxon>Harpellales</taxon>
        <taxon>Legeriomycetaceae</taxon>
        <taxon>Smittium</taxon>
    </lineage>
</organism>
<dbReference type="Proteomes" id="UP000245591">
    <property type="component" value="Unassembled WGS sequence"/>
</dbReference>
<dbReference type="GO" id="GO:0005634">
    <property type="term" value="C:nucleus"/>
    <property type="evidence" value="ECO:0007669"/>
    <property type="project" value="TreeGrafter"/>
</dbReference>
<dbReference type="AlphaFoldDB" id="A0A2U1J442"/>
<evidence type="ECO:0000259" key="1">
    <source>
        <dbReference type="Pfam" id="PF13324"/>
    </source>
</evidence>
<gene>
    <name evidence="2" type="ORF">BB558_004109</name>
</gene>
<evidence type="ECO:0000313" key="2">
    <source>
        <dbReference type="EMBL" id="PVZ99851.1"/>
    </source>
</evidence>
<reference evidence="2 3" key="1">
    <citation type="journal article" date="2018" name="MBio">
        <title>Comparative Genomics Reveals the Core Gene Toolbox for the Fungus-Insect Symbiosis.</title>
        <authorList>
            <person name="Wang Y."/>
            <person name="Stata M."/>
            <person name="Wang W."/>
            <person name="Stajich J.E."/>
            <person name="White M.M."/>
            <person name="Moncalvo J.M."/>
        </authorList>
    </citation>
    <scope>NUCLEOTIDE SEQUENCE [LARGE SCALE GENOMIC DNA]</scope>
    <source>
        <strain evidence="2 3">AUS-126-30</strain>
    </source>
</reference>
<feature type="domain" description="Cyclin-D1-binding protein 1-like N-terminal" evidence="1">
    <location>
        <begin position="53"/>
        <end position="200"/>
    </location>
</feature>
<evidence type="ECO:0000313" key="3">
    <source>
        <dbReference type="Proteomes" id="UP000245591"/>
    </source>
</evidence>
<dbReference type="InterPro" id="IPR026907">
    <property type="entry name" value="GCIP-like"/>
</dbReference>
<dbReference type="EMBL" id="MBFU01000383">
    <property type="protein sequence ID" value="PVZ99851.1"/>
    <property type="molecule type" value="Genomic_DNA"/>
</dbReference>
<dbReference type="Pfam" id="PF13324">
    <property type="entry name" value="GCIP_N"/>
    <property type="match status" value="1"/>
</dbReference>
<sequence length="420" mass="47240">MSSFKSQTDSEILGTALDNIKVLKETLRDFSGDQNSRPTLTSNQIQQQLSYEGKVLDKNATKLALVCKPPFKSKELISLIPSMLDSVMKIGNLVFMIDKSTCGRTFLSAVKSASLETIESVERLMVLYKTKVEISNVEQSRGSENGILEHIYQSTSKTFSRCEQLSKLGVNNKDVIVGLWKTTVGGYLGDAIGDLKELLNEIGLLENEEPKNELLKMRIKSALFVLISANVLVEKLYKMISSDNNICFFTGIGSNRNEGMLYPESVGWLDVIYENCKQVPELGDEFAGCLLEEYYIDPPVPEDDEVADVVERLENTQFFDTEKIILSGNENSAGSREYIDNGNALYVWTKRRSVCAKPESRWIKHLNSWIGSKSHLTSFWPNDTYEDSLVAITLDVIGFNNAYEGQNIGYELFVREEILM</sequence>
<protein>
    <recommendedName>
        <fullName evidence="1">Cyclin-D1-binding protein 1-like N-terminal domain-containing protein</fullName>
    </recommendedName>
</protein>
<dbReference type="Gene3D" id="1.20.1420.10">
    <property type="entry name" value="Talin, central domain"/>
    <property type="match status" value="1"/>
</dbReference>